<accession>A0ABV7M323</accession>
<dbReference type="InterPro" id="IPR045214">
    <property type="entry name" value="Surf1/Surf4"/>
</dbReference>
<dbReference type="CDD" id="cd06662">
    <property type="entry name" value="SURF1"/>
    <property type="match status" value="1"/>
</dbReference>
<keyword evidence="5 6" id="KW-0472">Membrane</keyword>
<comment type="caution">
    <text evidence="7">The sequence shown here is derived from an EMBL/GenBank/DDBJ whole genome shotgun (WGS) entry which is preliminary data.</text>
</comment>
<sequence length="243" mass="27445">MGGFRNVVMFSSNKPAYGVKWQSLWWGFWSLIIVLGLCLGAWQWHRAEEKRAYLATLADAPVLYSPQQPPPEGAQVHLQGRFLPQETRFLDNRVREGRVGVAVLTPLVDSQGRWWLVDRGFVPTGPYRLDPDVETPAGPVEITGQWQMAGDTSLLFGPNQEGRRLQRIELAAWQGVSRFAYAGWVHQAEGDGAYAAWWTPNVMPPSRHVAYAVQWWLLAVAAAAVMWFGKRHVSPRLPWESTP</sequence>
<evidence type="ECO:0000256" key="5">
    <source>
        <dbReference type="ARBA" id="ARBA00023136"/>
    </source>
</evidence>
<comment type="subcellular location">
    <subcellularLocation>
        <location evidence="6">Cell membrane</location>
        <topology evidence="6">Multi-pass membrane protein</topology>
    </subcellularLocation>
    <subcellularLocation>
        <location evidence="1">Membrane</location>
    </subcellularLocation>
</comment>
<comment type="similarity">
    <text evidence="2 6">Belongs to the SURF1 family.</text>
</comment>
<dbReference type="InterPro" id="IPR002994">
    <property type="entry name" value="Surf1/Shy1"/>
</dbReference>
<evidence type="ECO:0000256" key="3">
    <source>
        <dbReference type="ARBA" id="ARBA00022692"/>
    </source>
</evidence>
<evidence type="ECO:0000256" key="1">
    <source>
        <dbReference type="ARBA" id="ARBA00004370"/>
    </source>
</evidence>
<evidence type="ECO:0000313" key="8">
    <source>
        <dbReference type="Proteomes" id="UP001595640"/>
    </source>
</evidence>
<keyword evidence="3 6" id="KW-0812">Transmembrane</keyword>
<evidence type="ECO:0000313" key="7">
    <source>
        <dbReference type="EMBL" id="MFC3293288.1"/>
    </source>
</evidence>
<name>A0ABV7M323_9GAMM</name>
<evidence type="ECO:0000256" key="6">
    <source>
        <dbReference type="RuleBase" id="RU363076"/>
    </source>
</evidence>
<reference evidence="8" key="1">
    <citation type="journal article" date="2019" name="Int. J. Syst. Evol. Microbiol.">
        <title>The Global Catalogue of Microorganisms (GCM) 10K type strain sequencing project: providing services to taxonomists for standard genome sequencing and annotation.</title>
        <authorList>
            <consortium name="The Broad Institute Genomics Platform"/>
            <consortium name="The Broad Institute Genome Sequencing Center for Infectious Disease"/>
            <person name="Wu L."/>
            <person name="Ma J."/>
        </authorList>
    </citation>
    <scope>NUCLEOTIDE SEQUENCE [LARGE SCALE GENOMIC DNA]</scope>
    <source>
        <strain evidence="8">KCTC 12847</strain>
    </source>
</reference>
<dbReference type="Pfam" id="PF02104">
    <property type="entry name" value="SURF1"/>
    <property type="match status" value="1"/>
</dbReference>
<protein>
    <recommendedName>
        <fullName evidence="6">SURF1-like protein</fullName>
    </recommendedName>
</protein>
<dbReference type="PANTHER" id="PTHR23427:SF2">
    <property type="entry name" value="SURFEIT LOCUS PROTEIN 1"/>
    <property type="match status" value="1"/>
</dbReference>
<keyword evidence="6" id="KW-1003">Cell membrane</keyword>
<organism evidence="7 8">
    <name type="scientific">Modicisalibacter luteus</name>
    <dbReference type="NCBI Taxonomy" id="453962"/>
    <lineage>
        <taxon>Bacteria</taxon>
        <taxon>Pseudomonadati</taxon>
        <taxon>Pseudomonadota</taxon>
        <taxon>Gammaproteobacteria</taxon>
        <taxon>Oceanospirillales</taxon>
        <taxon>Halomonadaceae</taxon>
        <taxon>Modicisalibacter</taxon>
    </lineage>
</organism>
<gene>
    <name evidence="7" type="ORF">ACFOEI_14625</name>
</gene>
<dbReference type="EMBL" id="JBHRUH010000031">
    <property type="protein sequence ID" value="MFC3293288.1"/>
    <property type="molecule type" value="Genomic_DNA"/>
</dbReference>
<dbReference type="PANTHER" id="PTHR23427">
    <property type="entry name" value="SURFEIT LOCUS PROTEIN"/>
    <property type="match status" value="1"/>
</dbReference>
<dbReference type="Proteomes" id="UP001595640">
    <property type="component" value="Unassembled WGS sequence"/>
</dbReference>
<dbReference type="PROSITE" id="PS50895">
    <property type="entry name" value="SURF1"/>
    <property type="match status" value="1"/>
</dbReference>
<dbReference type="RefSeq" id="WP_019017559.1">
    <property type="nucleotide sequence ID" value="NZ_BMXD01000001.1"/>
</dbReference>
<keyword evidence="8" id="KW-1185">Reference proteome</keyword>
<proteinExistence type="inferred from homology"/>
<feature type="transmembrane region" description="Helical" evidence="6">
    <location>
        <begin position="209"/>
        <end position="229"/>
    </location>
</feature>
<feature type="transmembrane region" description="Helical" evidence="6">
    <location>
        <begin position="24"/>
        <end position="42"/>
    </location>
</feature>
<keyword evidence="4 6" id="KW-1133">Transmembrane helix</keyword>
<evidence type="ECO:0000256" key="4">
    <source>
        <dbReference type="ARBA" id="ARBA00022989"/>
    </source>
</evidence>
<evidence type="ECO:0000256" key="2">
    <source>
        <dbReference type="ARBA" id="ARBA00007165"/>
    </source>
</evidence>